<evidence type="ECO:0000256" key="10">
    <source>
        <dbReference type="ARBA" id="ARBA00023136"/>
    </source>
</evidence>
<feature type="compositionally biased region" description="Polar residues" evidence="13">
    <location>
        <begin position="325"/>
        <end position="339"/>
    </location>
</feature>
<dbReference type="CDD" id="cd18603">
    <property type="entry name" value="ABC_6TM_MRP1_2_3_6_D2_like"/>
    <property type="match status" value="1"/>
</dbReference>
<feature type="transmembrane region" description="Helical" evidence="14">
    <location>
        <begin position="658"/>
        <end position="677"/>
    </location>
</feature>
<dbReference type="SUPFAM" id="SSF52540">
    <property type="entry name" value="P-loop containing nucleoside triphosphate hydrolases"/>
    <property type="match status" value="2"/>
</dbReference>
<dbReference type="InterPro" id="IPR003593">
    <property type="entry name" value="AAA+_ATPase"/>
</dbReference>
<feature type="transmembrane region" description="Helical" evidence="14">
    <location>
        <begin position="1210"/>
        <end position="1229"/>
    </location>
</feature>
<dbReference type="FunFam" id="1.20.1560.10:FF:000001">
    <property type="entry name" value="ATP-binding cassette subfamily C member 1"/>
    <property type="match status" value="1"/>
</dbReference>
<dbReference type="Pfam" id="PF00005">
    <property type="entry name" value="ABC_tran"/>
    <property type="match status" value="2"/>
</dbReference>
<dbReference type="FunFam" id="3.40.50.300:FF:000997">
    <property type="entry name" value="Multidrug resistance-associated protein 1"/>
    <property type="match status" value="1"/>
</dbReference>
<feature type="transmembrane region" description="Helical" evidence="14">
    <location>
        <begin position="783"/>
        <end position="805"/>
    </location>
</feature>
<dbReference type="EMBL" id="CAXLJL010000256">
    <property type="protein sequence ID" value="CAL5135276.1"/>
    <property type="molecule type" value="Genomic_DNA"/>
</dbReference>
<comment type="catalytic activity">
    <reaction evidence="12">
        <text>leukotriene C4(in) + ATP + H2O = leukotriene C4(out) + ADP + phosphate + H(+)</text>
        <dbReference type="Rhea" id="RHEA:38963"/>
        <dbReference type="ChEBI" id="CHEBI:15377"/>
        <dbReference type="ChEBI" id="CHEBI:15378"/>
        <dbReference type="ChEBI" id="CHEBI:30616"/>
        <dbReference type="ChEBI" id="CHEBI:43474"/>
        <dbReference type="ChEBI" id="CHEBI:57973"/>
        <dbReference type="ChEBI" id="CHEBI:456216"/>
    </reaction>
    <physiologicalReaction direction="left-to-right" evidence="12">
        <dbReference type="Rhea" id="RHEA:38964"/>
    </physiologicalReaction>
</comment>
<dbReference type="FunFam" id="3.40.50.300:FF:000074">
    <property type="entry name" value="Multidrug resistance-associated protein 5 isoform 1"/>
    <property type="match status" value="1"/>
</dbReference>
<evidence type="ECO:0000256" key="6">
    <source>
        <dbReference type="ARBA" id="ARBA00022737"/>
    </source>
</evidence>
<dbReference type="GO" id="GO:0005774">
    <property type="term" value="C:vacuolar membrane"/>
    <property type="evidence" value="ECO:0007669"/>
    <property type="project" value="UniProtKB-SubCell"/>
</dbReference>
<feature type="region of interest" description="Disordered" evidence="13">
    <location>
        <begin position="397"/>
        <end position="416"/>
    </location>
</feature>
<dbReference type="CDD" id="cd18595">
    <property type="entry name" value="ABC_6TM_MRP1_2_3_6_D1_like"/>
    <property type="match status" value="1"/>
</dbReference>
<evidence type="ECO:0000256" key="2">
    <source>
        <dbReference type="ARBA" id="ARBA00009726"/>
    </source>
</evidence>
<keyword evidence="10 14" id="KW-0472">Membrane</keyword>
<feature type="domain" description="ABC transporter" evidence="15">
    <location>
        <begin position="1564"/>
        <end position="1800"/>
    </location>
</feature>
<evidence type="ECO:0000259" key="15">
    <source>
        <dbReference type="PROSITE" id="PS50893"/>
    </source>
</evidence>
<feature type="domain" description="ABC transmembrane type-1" evidence="16">
    <location>
        <begin position="1228"/>
        <end position="1528"/>
    </location>
</feature>
<dbReference type="Gene3D" id="1.20.1560.10">
    <property type="entry name" value="ABC transporter type 1, transmembrane domain"/>
    <property type="match status" value="2"/>
</dbReference>
<evidence type="ECO:0000313" key="17">
    <source>
        <dbReference type="EMBL" id="CAL5135276.1"/>
    </source>
</evidence>
<name>A0AAV2TEG5_CALDB</name>
<dbReference type="Pfam" id="PF00664">
    <property type="entry name" value="ABC_membrane"/>
    <property type="match status" value="2"/>
</dbReference>
<evidence type="ECO:0000256" key="5">
    <source>
        <dbReference type="ARBA" id="ARBA00022692"/>
    </source>
</evidence>
<evidence type="ECO:0000256" key="7">
    <source>
        <dbReference type="ARBA" id="ARBA00022741"/>
    </source>
</evidence>
<evidence type="ECO:0000256" key="11">
    <source>
        <dbReference type="ARBA" id="ARBA00024220"/>
    </source>
</evidence>
<feature type="region of interest" description="Disordered" evidence="13">
    <location>
        <begin position="1166"/>
        <end position="1192"/>
    </location>
</feature>
<feature type="transmembrane region" description="Helical" evidence="14">
    <location>
        <begin position="1288"/>
        <end position="1311"/>
    </location>
</feature>
<evidence type="ECO:0000256" key="9">
    <source>
        <dbReference type="ARBA" id="ARBA00022989"/>
    </source>
</evidence>
<evidence type="ECO:0000256" key="4">
    <source>
        <dbReference type="ARBA" id="ARBA00022554"/>
    </source>
</evidence>
<keyword evidence="3" id="KW-0813">Transport</keyword>
<comment type="caution">
    <text evidence="17">The sequence shown here is derived from an EMBL/GenBank/DDBJ whole genome shotgun (WGS) entry which is preliminary data.</text>
</comment>
<dbReference type="GO" id="GO:0016887">
    <property type="term" value="F:ATP hydrolysis activity"/>
    <property type="evidence" value="ECO:0007669"/>
    <property type="project" value="InterPro"/>
</dbReference>
<evidence type="ECO:0000256" key="8">
    <source>
        <dbReference type="ARBA" id="ARBA00022840"/>
    </source>
</evidence>
<evidence type="ECO:0000256" key="3">
    <source>
        <dbReference type="ARBA" id="ARBA00022448"/>
    </source>
</evidence>
<keyword evidence="5 14" id="KW-0812">Transmembrane</keyword>
<dbReference type="GO" id="GO:0005524">
    <property type="term" value="F:ATP binding"/>
    <property type="evidence" value="ECO:0007669"/>
    <property type="project" value="UniProtKB-KW"/>
</dbReference>
<evidence type="ECO:0000256" key="14">
    <source>
        <dbReference type="SAM" id="Phobius"/>
    </source>
</evidence>
<comment type="subcellular location">
    <subcellularLocation>
        <location evidence="1">Vacuole membrane</location>
        <topology evidence="1">Multi-pass membrane protein</topology>
    </subcellularLocation>
</comment>
<feature type="domain" description="ABC transporter" evidence="15">
    <location>
        <begin position="833"/>
        <end position="1057"/>
    </location>
</feature>
<evidence type="ECO:0000256" key="1">
    <source>
        <dbReference type="ARBA" id="ARBA00004128"/>
    </source>
</evidence>
<dbReference type="Gene3D" id="3.40.50.300">
    <property type="entry name" value="P-loop containing nucleotide triphosphate hydrolases"/>
    <property type="match status" value="2"/>
</dbReference>
<comment type="similarity">
    <text evidence="2">Belongs to the ABC transporter superfamily. ABCC family. Conjugate transporter (TC 3.A.1.208) subfamily.</text>
</comment>
<feature type="compositionally biased region" description="Basic and acidic residues" evidence="13">
    <location>
        <begin position="344"/>
        <end position="357"/>
    </location>
</feature>
<feature type="transmembrane region" description="Helical" evidence="14">
    <location>
        <begin position="1470"/>
        <end position="1491"/>
    </location>
</feature>
<evidence type="ECO:0000256" key="12">
    <source>
        <dbReference type="ARBA" id="ARBA00047523"/>
    </source>
</evidence>
<dbReference type="Proteomes" id="UP001497525">
    <property type="component" value="Unassembled WGS sequence"/>
</dbReference>
<feature type="transmembrane region" description="Helical" evidence="14">
    <location>
        <begin position="1370"/>
        <end position="1401"/>
    </location>
</feature>
<proteinExistence type="inferred from homology"/>
<dbReference type="CDD" id="cd03244">
    <property type="entry name" value="ABCC_MRP_domain2"/>
    <property type="match status" value="1"/>
</dbReference>
<dbReference type="GO" id="GO:0000323">
    <property type="term" value="C:lytic vacuole"/>
    <property type="evidence" value="ECO:0007669"/>
    <property type="project" value="UniProtKB-ARBA"/>
</dbReference>
<dbReference type="PROSITE" id="PS50893">
    <property type="entry name" value="ABC_TRANSPORTER_2"/>
    <property type="match status" value="2"/>
</dbReference>
<dbReference type="InterPro" id="IPR027417">
    <property type="entry name" value="P-loop_NTPase"/>
</dbReference>
<dbReference type="PROSITE" id="PS50929">
    <property type="entry name" value="ABC_TM1F"/>
    <property type="match status" value="2"/>
</dbReference>
<feature type="compositionally biased region" description="Polar residues" evidence="13">
    <location>
        <begin position="1113"/>
        <end position="1132"/>
    </location>
</feature>
<dbReference type="InterPro" id="IPR011527">
    <property type="entry name" value="ABC1_TM_dom"/>
</dbReference>
<evidence type="ECO:0000259" key="16">
    <source>
        <dbReference type="PROSITE" id="PS50929"/>
    </source>
</evidence>
<feature type="compositionally biased region" description="Low complexity" evidence="13">
    <location>
        <begin position="1071"/>
        <end position="1081"/>
    </location>
</feature>
<evidence type="ECO:0000313" key="18">
    <source>
        <dbReference type="Proteomes" id="UP001497525"/>
    </source>
</evidence>
<dbReference type="SMART" id="SM00382">
    <property type="entry name" value="AAA"/>
    <property type="match status" value="2"/>
</dbReference>
<keyword evidence="4" id="KW-0926">Vacuole</keyword>
<dbReference type="PANTHER" id="PTHR24223">
    <property type="entry name" value="ATP-BINDING CASSETTE SUB-FAMILY C"/>
    <property type="match status" value="1"/>
</dbReference>
<feature type="region of interest" description="Disordered" evidence="13">
    <location>
        <begin position="431"/>
        <end position="500"/>
    </location>
</feature>
<accession>A0AAV2TEG5</accession>
<feature type="region of interest" description="Disordered" evidence="13">
    <location>
        <begin position="311"/>
        <end position="366"/>
    </location>
</feature>
<gene>
    <name evidence="17" type="ORF">CDAUBV1_LOCUS9446</name>
</gene>
<evidence type="ECO:0000256" key="13">
    <source>
        <dbReference type="SAM" id="MobiDB-lite"/>
    </source>
</evidence>
<feature type="transmembrane region" description="Helical" evidence="14">
    <location>
        <begin position="630"/>
        <end position="652"/>
    </location>
</feature>
<dbReference type="SUPFAM" id="SSF90123">
    <property type="entry name" value="ABC transporter transmembrane region"/>
    <property type="match status" value="2"/>
</dbReference>
<keyword evidence="8" id="KW-0067">ATP-binding</keyword>
<dbReference type="EC" id="7.6.2.3" evidence="11"/>
<feature type="compositionally biased region" description="Basic and acidic residues" evidence="13">
    <location>
        <begin position="476"/>
        <end position="500"/>
    </location>
</feature>
<feature type="domain" description="ABC transmembrane type-1" evidence="16">
    <location>
        <begin position="518"/>
        <end position="800"/>
    </location>
</feature>
<protein>
    <recommendedName>
        <fullName evidence="11">ABC-type glutathione-S-conjugate transporter</fullName>
        <ecNumber evidence="11">7.6.2.3</ecNumber>
    </recommendedName>
</protein>
<dbReference type="GO" id="GO:0015431">
    <property type="term" value="F:ABC-type glutathione S-conjugate transporter activity"/>
    <property type="evidence" value="ECO:0007669"/>
    <property type="project" value="UniProtKB-EC"/>
</dbReference>
<feature type="transmembrane region" description="Helical" evidence="14">
    <location>
        <begin position="557"/>
        <end position="578"/>
    </location>
</feature>
<keyword evidence="7" id="KW-0547">Nucleotide-binding</keyword>
<feature type="transmembrane region" description="Helical" evidence="14">
    <location>
        <begin position="21"/>
        <end position="46"/>
    </location>
</feature>
<dbReference type="InterPro" id="IPR003439">
    <property type="entry name" value="ABC_transporter-like_ATP-bd"/>
</dbReference>
<reference evidence="17" key="1">
    <citation type="submission" date="2024-06" db="EMBL/GenBank/DDBJ databases">
        <authorList>
            <person name="Liu X."/>
            <person name="Lenzi L."/>
            <person name="Haldenby T S."/>
            <person name="Uol C."/>
        </authorList>
    </citation>
    <scope>NUCLEOTIDE SEQUENCE</scope>
</reference>
<dbReference type="FunFam" id="1.20.1560.10:FF:000020">
    <property type="entry name" value="ABC metal ion transporter"/>
    <property type="match status" value="1"/>
</dbReference>
<keyword evidence="6" id="KW-0677">Repeat</keyword>
<feature type="region of interest" description="Disordered" evidence="13">
    <location>
        <begin position="1070"/>
        <end position="1147"/>
    </location>
</feature>
<dbReference type="InterPro" id="IPR036640">
    <property type="entry name" value="ABC1_TM_sf"/>
</dbReference>
<dbReference type="PANTHER" id="PTHR24223:SF443">
    <property type="entry name" value="MULTIDRUG-RESISTANCE LIKE PROTEIN 1, ISOFORM I"/>
    <property type="match status" value="1"/>
</dbReference>
<dbReference type="CDD" id="cd03250">
    <property type="entry name" value="ABCC_MRP_domain1"/>
    <property type="match status" value="1"/>
</dbReference>
<sequence>MYWILLHYERLRDAANSGICFFLLVISTLVVGARCWNYLMAHLLFAPVPQAVSRTGSVNVSQYFKTVAQSTDLGGFAMCLLLLVLQCNSERMIQYKCEGQERKFEPQRQNRSLLHYLRKNSAKIDSKGAVELEQSLTQKADKPVKTQLFSPERYASFLSRVFYYWFTSLIIRGYRKSLQITDLWKLEERHQAVHVAEQFYKNLDVYVIPKKSINYYKERRRISLQSGIWDSANSCVRRNSALEFRRRSAQSALGIGRSLNGSNAYVTGYAGHDDFLTNRVRRASEGTTIQKGENDGISSFSPRRLSLRQRSSFKQSLQTQHEEVNVSSETSSLKKTGSASVPDKMVDESPRQTKTEENNNAQAKQERALPPVGILGCRRDPSLRRSVRIKVGSKPALVPGVSESRSESVTTQPTDDQVTTWIESLDNKCTTANRNETSLPPKETSNDSHGKTVQVDAHKNVTVQEKGKLESLAFSDKGDKAQEAEGNSRKSATEKQSDKGHPMGLLRAVIVTYWRPLLWSSILKLAHDILVFANPTLLKFLLRYLQHGQSEPAWHGYFYAISMVLVAGSQTLILQRYFRDVNFIGMHMRTAISSAVYRKSLYLSNTARRESTTGQIINLMSSDAQQFTYLMPYVNILWSGPFQIVVAVVLLWDELGPSVLAGIAVLLLLLPLNIFVARKSKSVQEKKSQIADTRIKTISELLNGIRVIKLYAWEPSFMKVINRQRDQEMVYLRRFTYLHAISFLWNCAPFLVAICSFGVYVMVSEENVLDAQRAFVSLSLFNILRFPLFMFPMVTSSLVQAYVSIKRLEKFLRRTEINTDSFSWEDTPGISAVIERGVFGWDPEGEPVLNNVTIHFPEGQLTSVMGTVGSGKSSLLHALLGDMERFNGRVNVKGSVAYVPQQPWIYNATLRDNILFLRPYDPARYKKVIDACCLTPDLEILPNGDLTEIGDKGINLSGGQKQRVSLARACYADADLYLLDDPLSAVDAHVGLQLLNQVLSRSTGLLASKTCILTTHSPKALPFSDRVALLEDGYISELGTYRQLLNSRNSRLTAFLAECFISDQENKSRSRVPVYSSPSSKELGTDSSNKNRKALESTTCSENAAAPKDTETVGGSPSIHLNSTRSTASPASHSVRKHTASTSSDLTPQDEASFLFDSLIAVDDKDEEDKEASQATTKAPEKKPPADNSCLIQPETSLTGRVKLSVFKTYLRNVGLFYCVLILILFPVSNLASLGTNLWLAAWSDDAKSQSNLTARLRANPAVIRNASSDPALARELSAYYSIRDYRLGVYGAIGLLQVLSSMGSMFVFAVGHLSCAQKLHTYLLAGILHAPAGFFDIVPQGRIVNRFAQDIATLDGPLLFSMRSCLNTFLHCSLTLIMACTVNPWITIPIIVLTVIYMFLQNVYVANSRQLKRIESVSRSPIFSHFSETLLGVDSIRAYGLTEKYKQLNADKLDTNNSAVYAGLLAQRWLAVLLESVGNMVIISVALFAVSSRDRLTAGFSGLVISYALNLNQSLNWFVRMTADLESNIVCVERIDEYSKVTQEAPWEVDEYKPPPNWPEGEIEFANYGTRYRENLNLVLSAINVKVNKGERIGIVGRTGSGKSSLVMALFRMLEASEGKITIDGRDIAFLGLHDLRNRLTLIPQDPVLFSGTLRFNLDPFEQHTDAEVWAALELANLKSYVTETSNGSGLDMVVAEGGSNMSMGQRQLLCLARALLRRTAILVLDEATAAVDPITDNHIQETIRLEFPKCTVLTIAHRLNTVLDYDRVMVLDNGKLVELGSPKELLKNTKSVFYLLAKDARLVD</sequence>
<keyword evidence="9 14" id="KW-1133">Transmembrane helix</keyword>
<dbReference type="InterPro" id="IPR050173">
    <property type="entry name" value="ABC_transporter_C-like"/>
</dbReference>
<feature type="transmembrane region" description="Helical" evidence="14">
    <location>
        <begin position="743"/>
        <end position="763"/>
    </location>
</feature>
<organism evidence="17 18">
    <name type="scientific">Calicophoron daubneyi</name>
    <name type="common">Rumen fluke</name>
    <name type="synonym">Paramphistomum daubneyi</name>
    <dbReference type="NCBI Taxonomy" id="300641"/>
    <lineage>
        <taxon>Eukaryota</taxon>
        <taxon>Metazoa</taxon>
        <taxon>Spiralia</taxon>
        <taxon>Lophotrochozoa</taxon>
        <taxon>Platyhelminthes</taxon>
        <taxon>Trematoda</taxon>
        <taxon>Digenea</taxon>
        <taxon>Plagiorchiida</taxon>
        <taxon>Pronocephalata</taxon>
        <taxon>Paramphistomoidea</taxon>
        <taxon>Paramphistomidae</taxon>
        <taxon>Calicophoron</taxon>
    </lineage>
</organism>